<accession>A0AAF0BUR5</accession>
<protein>
    <submittedName>
        <fullName evidence="4">ABC transporter substrate-binding protein</fullName>
    </submittedName>
</protein>
<feature type="domain" description="Solute-binding protein family 5" evidence="3">
    <location>
        <begin position="91"/>
        <end position="458"/>
    </location>
</feature>
<dbReference type="InterPro" id="IPR039424">
    <property type="entry name" value="SBP_5"/>
</dbReference>
<dbReference type="SUPFAM" id="SSF53850">
    <property type="entry name" value="Periplasmic binding protein-like II"/>
    <property type="match status" value="1"/>
</dbReference>
<feature type="chain" id="PRO_5042188528" evidence="2">
    <location>
        <begin position="25"/>
        <end position="553"/>
    </location>
</feature>
<dbReference type="CDD" id="cd00995">
    <property type="entry name" value="PBP2_NikA_DppA_OppA_like"/>
    <property type="match status" value="1"/>
</dbReference>
<evidence type="ECO:0000256" key="1">
    <source>
        <dbReference type="ARBA" id="ARBA00022729"/>
    </source>
</evidence>
<dbReference type="AlphaFoldDB" id="A0AAF0BUR5"/>
<dbReference type="PIRSF" id="PIRSF002741">
    <property type="entry name" value="MppA"/>
    <property type="match status" value="1"/>
</dbReference>
<name>A0AAF0BUR5_9ACTN</name>
<dbReference type="RefSeq" id="WP_272735551.1">
    <property type="nucleotide sequence ID" value="NZ_CP116942.1"/>
</dbReference>
<dbReference type="PROSITE" id="PS51257">
    <property type="entry name" value="PROKAR_LIPOPROTEIN"/>
    <property type="match status" value="1"/>
</dbReference>
<organism evidence="4 5">
    <name type="scientific">Iamia majanohamensis</name>
    <dbReference type="NCBI Taxonomy" id="467976"/>
    <lineage>
        <taxon>Bacteria</taxon>
        <taxon>Bacillati</taxon>
        <taxon>Actinomycetota</taxon>
        <taxon>Acidimicrobiia</taxon>
        <taxon>Acidimicrobiales</taxon>
        <taxon>Iamiaceae</taxon>
        <taxon>Iamia</taxon>
    </lineage>
</organism>
<dbReference type="InterPro" id="IPR030678">
    <property type="entry name" value="Peptide/Ni-bd"/>
</dbReference>
<dbReference type="Gene3D" id="3.40.190.10">
    <property type="entry name" value="Periplasmic binding protein-like II"/>
    <property type="match status" value="1"/>
</dbReference>
<dbReference type="Proteomes" id="UP001216390">
    <property type="component" value="Chromosome"/>
</dbReference>
<dbReference type="InterPro" id="IPR000914">
    <property type="entry name" value="SBP_5_dom"/>
</dbReference>
<gene>
    <name evidence="4" type="ORF">PO878_16105</name>
</gene>
<dbReference type="PANTHER" id="PTHR30290:SF38">
    <property type="entry name" value="D,D-DIPEPTIDE-BINDING PERIPLASMIC PROTEIN DDPA-RELATED"/>
    <property type="match status" value="1"/>
</dbReference>
<dbReference type="GO" id="GO:0042597">
    <property type="term" value="C:periplasmic space"/>
    <property type="evidence" value="ECO:0007669"/>
    <property type="project" value="UniProtKB-ARBA"/>
</dbReference>
<dbReference type="GO" id="GO:1904680">
    <property type="term" value="F:peptide transmembrane transporter activity"/>
    <property type="evidence" value="ECO:0007669"/>
    <property type="project" value="TreeGrafter"/>
</dbReference>
<evidence type="ECO:0000313" key="5">
    <source>
        <dbReference type="Proteomes" id="UP001216390"/>
    </source>
</evidence>
<proteinExistence type="predicted"/>
<evidence type="ECO:0000259" key="3">
    <source>
        <dbReference type="Pfam" id="PF00496"/>
    </source>
</evidence>
<dbReference type="GO" id="GO:0043190">
    <property type="term" value="C:ATP-binding cassette (ABC) transporter complex"/>
    <property type="evidence" value="ECO:0007669"/>
    <property type="project" value="InterPro"/>
</dbReference>
<keyword evidence="5" id="KW-1185">Reference proteome</keyword>
<dbReference type="Pfam" id="PF00496">
    <property type="entry name" value="SBP_bac_5"/>
    <property type="match status" value="1"/>
</dbReference>
<dbReference type="EMBL" id="CP116942">
    <property type="protein sequence ID" value="WCO66025.1"/>
    <property type="molecule type" value="Genomic_DNA"/>
</dbReference>
<evidence type="ECO:0000256" key="2">
    <source>
        <dbReference type="SAM" id="SignalP"/>
    </source>
</evidence>
<keyword evidence="1 2" id="KW-0732">Signal</keyword>
<sequence length="553" mass="60432">MTQTRRRPAPLVALAVALALLVAACGGGKGSDGDPQAAEAGDPVRGGSVTWALEAETGDGWCLPEAQLAISGIQVATTIYDTLTAPDGEGEFVPYLAEAVEPNEDSTEWTITLRDGVTFHDGSPLTAEVVKNNLDAYRGQYPARSALLYIFVLDNIDTVEVTGDLEVTVTTKVPWVAFPAFLHSSGRLGMLGQAQLDDPDSCDRELVGTGPFQLESWEKNRQFVAVRNPDYWQEAPDGESYPYLDEIRFTPVVEGEQRVNGLESGDLDLAYIGAAENFLTLDDLADDGIVKNRDSDENAEVTFLQINASKPPFDDIRIRRAMALGVDRQDLNEVINRGLFQLATGPFARGSVGYLEDSGFPSEPDVEEARRLIAEYEAEEGALPSITYQATPGKTTGEVAVYLQQAAADIGVTIDIATVQQDKLIDNAISGDYDIMGFRNYPGGDPDQLYVWFKSDSPVNFGRIQDPEIDRLLDEGRSEPDPEARREIYEEMNRRFGEQIWSIWTTDVTWRVSSAPEVFGYTVDTLPDLPDGSAPFEGLATGFPAMGLWTTEG</sequence>
<reference evidence="4" key="1">
    <citation type="submission" date="2023-01" db="EMBL/GenBank/DDBJ databases">
        <title>The diversity of Class Acidimicrobiia in South China Sea sediment environments and the proposal of Iamia marina sp. nov., a novel species of the genus Iamia.</title>
        <authorList>
            <person name="He Y."/>
            <person name="Tian X."/>
        </authorList>
    </citation>
    <scope>NUCLEOTIDE SEQUENCE</scope>
    <source>
        <strain evidence="4">DSM 19957</strain>
    </source>
</reference>
<feature type="signal peptide" evidence="2">
    <location>
        <begin position="1"/>
        <end position="24"/>
    </location>
</feature>
<dbReference type="KEGG" id="ima:PO878_16105"/>
<evidence type="ECO:0000313" key="4">
    <source>
        <dbReference type="EMBL" id="WCO66025.1"/>
    </source>
</evidence>
<dbReference type="Gene3D" id="3.10.105.10">
    <property type="entry name" value="Dipeptide-binding Protein, Domain 3"/>
    <property type="match status" value="1"/>
</dbReference>
<dbReference type="PANTHER" id="PTHR30290">
    <property type="entry name" value="PERIPLASMIC BINDING COMPONENT OF ABC TRANSPORTER"/>
    <property type="match status" value="1"/>
</dbReference>
<dbReference type="GO" id="GO:0015833">
    <property type="term" value="P:peptide transport"/>
    <property type="evidence" value="ECO:0007669"/>
    <property type="project" value="TreeGrafter"/>
</dbReference>